<protein>
    <recommendedName>
        <fullName evidence="8">Crp/Fnr family transcriptional regulator</fullName>
    </recommendedName>
</protein>
<dbReference type="InterPro" id="IPR036390">
    <property type="entry name" value="WH_DNA-bd_sf"/>
</dbReference>
<dbReference type="InterPro" id="IPR012318">
    <property type="entry name" value="HTH_CRP"/>
</dbReference>
<dbReference type="PROSITE" id="PS51063">
    <property type="entry name" value="HTH_CRP_2"/>
    <property type="match status" value="1"/>
</dbReference>
<dbReference type="CDD" id="cd00038">
    <property type="entry name" value="CAP_ED"/>
    <property type="match status" value="1"/>
</dbReference>
<dbReference type="InterPro" id="IPR014710">
    <property type="entry name" value="RmlC-like_jellyroll"/>
</dbReference>
<dbReference type="AlphaFoldDB" id="A0A4Q0RVV7"/>
<organism evidence="6 7">
    <name type="scientific">Bradyrhizobium nanningense</name>
    <dbReference type="NCBI Taxonomy" id="1325118"/>
    <lineage>
        <taxon>Bacteria</taxon>
        <taxon>Pseudomonadati</taxon>
        <taxon>Pseudomonadota</taxon>
        <taxon>Alphaproteobacteria</taxon>
        <taxon>Hyphomicrobiales</taxon>
        <taxon>Nitrobacteraceae</taxon>
        <taxon>Bradyrhizobium</taxon>
    </lineage>
</organism>
<dbReference type="SUPFAM" id="SSF46785">
    <property type="entry name" value="Winged helix' DNA-binding domain"/>
    <property type="match status" value="1"/>
</dbReference>
<dbReference type="InterPro" id="IPR050397">
    <property type="entry name" value="Env_Response_Regulators"/>
</dbReference>
<evidence type="ECO:0000256" key="3">
    <source>
        <dbReference type="ARBA" id="ARBA00023163"/>
    </source>
</evidence>
<keyword evidence="2" id="KW-0238">DNA-binding</keyword>
<evidence type="ECO:0000259" key="5">
    <source>
        <dbReference type="PROSITE" id="PS51063"/>
    </source>
</evidence>
<dbReference type="GO" id="GO:0003677">
    <property type="term" value="F:DNA binding"/>
    <property type="evidence" value="ECO:0007669"/>
    <property type="project" value="UniProtKB-KW"/>
</dbReference>
<dbReference type="Pfam" id="PF00027">
    <property type="entry name" value="cNMP_binding"/>
    <property type="match status" value="1"/>
</dbReference>
<dbReference type="EMBL" id="LBJQ01000093">
    <property type="protein sequence ID" value="RXH22221.1"/>
    <property type="molecule type" value="Genomic_DNA"/>
</dbReference>
<dbReference type="Pfam" id="PF13545">
    <property type="entry name" value="HTH_Crp_2"/>
    <property type="match status" value="1"/>
</dbReference>
<name>A0A4Q0RVV7_9BRAD</name>
<dbReference type="GO" id="GO:0003700">
    <property type="term" value="F:DNA-binding transcription factor activity"/>
    <property type="evidence" value="ECO:0007669"/>
    <property type="project" value="TreeGrafter"/>
</dbReference>
<accession>A0A4Q0RVV7</accession>
<dbReference type="InterPro" id="IPR018490">
    <property type="entry name" value="cNMP-bd_dom_sf"/>
</dbReference>
<dbReference type="GO" id="GO:0005829">
    <property type="term" value="C:cytosol"/>
    <property type="evidence" value="ECO:0007669"/>
    <property type="project" value="TreeGrafter"/>
</dbReference>
<dbReference type="RefSeq" id="WP_128922490.1">
    <property type="nucleotide sequence ID" value="NZ_LBJC01000031.1"/>
</dbReference>
<evidence type="ECO:0000313" key="6">
    <source>
        <dbReference type="EMBL" id="RXH22221.1"/>
    </source>
</evidence>
<evidence type="ECO:0000313" key="7">
    <source>
        <dbReference type="Proteomes" id="UP000289546"/>
    </source>
</evidence>
<keyword evidence="7" id="KW-1185">Reference proteome</keyword>
<keyword evidence="1" id="KW-0805">Transcription regulation</keyword>
<dbReference type="PANTHER" id="PTHR24567">
    <property type="entry name" value="CRP FAMILY TRANSCRIPTIONAL REGULATORY PROTEIN"/>
    <property type="match status" value="1"/>
</dbReference>
<dbReference type="SUPFAM" id="SSF51206">
    <property type="entry name" value="cAMP-binding domain-like"/>
    <property type="match status" value="1"/>
</dbReference>
<evidence type="ECO:0000256" key="2">
    <source>
        <dbReference type="ARBA" id="ARBA00023125"/>
    </source>
</evidence>
<dbReference type="InterPro" id="IPR000595">
    <property type="entry name" value="cNMP-bd_dom"/>
</dbReference>
<sequence>MHQIDWISANIAASATERALRAGQTLFRAGARPAGLYEVVKGKIRLVRFDRSGREAILQLAAPGDVLAEASLFSSAYHCDAIASSEATVRLYPKPALLAELERDPKLLLAFSVMLARQVMALRTRLECRNIHSARDRVRHYLTVNADNRGRSVTLPGTFKDLAVELGLTHEALYRTLAGMAADGEIERGKGQIRILKCPI</sequence>
<dbReference type="Proteomes" id="UP000289546">
    <property type="component" value="Unassembled WGS sequence"/>
</dbReference>
<keyword evidence="3" id="KW-0804">Transcription</keyword>
<dbReference type="OrthoDB" id="571714at2"/>
<comment type="caution">
    <text evidence="6">The sequence shown here is derived from an EMBL/GenBank/DDBJ whole genome shotgun (WGS) entry which is preliminary data.</text>
</comment>
<gene>
    <name evidence="6" type="ORF">XH99_35155</name>
</gene>
<dbReference type="SMART" id="SM00100">
    <property type="entry name" value="cNMP"/>
    <property type="match status" value="1"/>
</dbReference>
<feature type="domain" description="Cyclic nucleotide-binding" evidence="4">
    <location>
        <begin position="10"/>
        <end position="73"/>
    </location>
</feature>
<proteinExistence type="predicted"/>
<dbReference type="Gene3D" id="2.60.120.10">
    <property type="entry name" value="Jelly Rolls"/>
    <property type="match status" value="1"/>
</dbReference>
<reference evidence="6 7" key="1">
    <citation type="submission" date="2015-04" db="EMBL/GenBank/DDBJ databases">
        <title>Comparative genomics of rhizobia nodulating Arachis hypogaea in China.</title>
        <authorList>
            <person name="Li Y."/>
        </authorList>
    </citation>
    <scope>NUCLEOTIDE SEQUENCE [LARGE SCALE GENOMIC DNA]</scope>
    <source>
        <strain evidence="6 7">CCBAU 51757</strain>
    </source>
</reference>
<evidence type="ECO:0000256" key="1">
    <source>
        <dbReference type="ARBA" id="ARBA00023015"/>
    </source>
</evidence>
<evidence type="ECO:0000259" key="4">
    <source>
        <dbReference type="PROSITE" id="PS50042"/>
    </source>
</evidence>
<evidence type="ECO:0008006" key="8">
    <source>
        <dbReference type="Google" id="ProtNLM"/>
    </source>
</evidence>
<dbReference type="PROSITE" id="PS50042">
    <property type="entry name" value="CNMP_BINDING_3"/>
    <property type="match status" value="1"/>
</dbReference>
<dbReference type="PANTHER" id="PTHR24567:SF74">
    <property type="entry name" value="HTH-TYPE TRANSCRIPTIONAL REGULATOR ARCR"/>
    <property type="match status" value="1"/>
</dbReference>
<feature type="domain" description="HTH crp-type" evidence="5">
    <location>
        <begin position="132"/>
        <end position="199"/>
    </location>
</feature>